<feature type="transmembrane region" description="Helical" evidence="1">
    <location>
        <begin position="12"/>
        <end position="29"/>
    </location>
</feature>
<gene>
    <name evidence="2" type="ORF">FSB64_40780</name>
</gene>
<dbReference type="EMBL" id="VOMC01000135">
    <property type="protein sequence ID" value="NVI09772.1"/>
    <property type="molecule type" value="Genomic_DNA"/>
</dbReference>
<evidence type="ECO:0000256" key="1">
    <source>
        <dbReference type="SAM" id="Phobius"/>
    </source>
</evidence>
<evidence type="ECO:0000313" key="2">
    <source>
        <dbReference type="EMBL" id="NVI09772.1"/>
    </source>
</evidence>
<comment type="caution">
    <text evidence="2">The sequence shown here is derived from an EMBL/GenBank/DDBJ whole genome shotgun (WGS) entry which is preliminary data.</text>
</comment>
<proteinExistence type="predicted"/>
<organism evidence="2 3">
    <name type="scientific">Paraburkholderia youngii</name>
    <dbReference type="NCBI Taxonomy" id="2782701"/>
    <lineage>
        <taxon>Bacteria</taxon>
        <taxon>Pseudomonadati</taxon>
        <taxon>Pseudomonadota</taxon>
        <taxon>Betaproteobacteria</taxon>
        <taxon>Burkholderiales</taxon>
        <taxon>Burkholderiaceae</taxon>
        <taxon>Paraburkholderia</taxon>
    </lineage>
</organism>
<keyword evidence="1" id="KW-0472">Membrane</keyword>
<dbReference type="InterPro" id="IPR036390">
    <property type="entry name" value="WH_DNA-bd_sf"/>
</dbReference>
<keyword evidence="1" id="KW-1133">Transmembrane helix</keyword>
<reference evidence="2 3" key="1">
    <citation type="submission" date="2019-08" db="EMBL/GenBank/DDBJ databases">
        <title>Paraburkholderia simonii sp. nov. and P. youngii sp. nov. Brazilian and Mexican Mimosa-associated rhizobia.</title>
        <authorList>
            <person name="Mavima L."/>
            <person name="Beukes C.W."/>
            <person name="Palmer M."/>
            <person name="De Meyer S.E."/>
            <person name="James E.K."/>
            <person name="Maluk M."/>
            <person name="Avontuur J.R."/>
            <person name="Chan W.Y."/>
            <person name="Venter S.N."/>
            <person name="Steenkamp E.T."/>
        </authorList>
    </citation>
    <scope>NUCLEOTIDE SEQUENCE [LARGE SCALE GENOMIC DNA]</scope>
    <source>
        <strain evidence="2 3">JPY454</strain>
    </source>
</reference>
<name>A0ABX2NZ11_9BURK</name>
<dbReference type="Gene3D" id="1.10.10.10">
    <property type="entry name" value="Winged helix-like DNA-binding domain superfamily/Winged helix DNA-binding domain"/>
    <property type="match status" value="1"/>
</dbReference>
<keyword evidence="1" id="KW-0812">Transmembrane</keyword>
<keyword evidence="3" id="KW-1185">Reference proteome</keyword>
<dbReference type="InterPro" id="IPR036388">
    <property type="entry name" value="WH-like_DNA-bd_sf"/>
</dbReference>
<evidence type="ECO:0008006" key="4">
    <source>
        <dbReference type="Google" id="ProtNLM"/>
    </source>
</evidence>
<accession>A0ABX2NZ11</accession>
<evidence type="ECO:0000313" key="3">
    <source>
        <dbReference type="Proteomes" id="UP000821598"/>
    </source>
</evidence>
<sequence length="165" mass="18366">MTHDASRQDDTAAYDVAFGLFIYPAMLVAHRLGLFRRLGEGASTLAEISCALGLARRPAEALANTAVALGFVYREGEAYRLTTLGEDLLLEGSPTYFGAFWDLMYDNAETYSLKGIEEALQRNTPKACVAADIFRTREQQRELGIRFTRAMQSFKGQFKKAAQHD</sequence>
<dbReference type="RefSeq" id="WP_176370074.1">
    <property type="nucleotide sequence ID" value="NZ_JBNDMS010000003.1"/>
</dbReference>
<dbReference type="Proteomes" id="UP000821598">
    <property type="component" value="Unassembled WGS sequence"/>
</dbReference>
<protein>
    <recommendedName>
        <fullName evidence="4">Methyltransferase</fullName>
    </recommendedName>
</protein>
<dbReference type="SUPFAM" id="SSF46785">
    <property type="entry name" value="Winged helix' DNA-binding domain"/>
    <property type="match status" value="1"/>
</dbReference>